<protein>
    <submittedName>
        <fullName evidence="1">Uncharacterized protein</fullName>
    </submittedName>
</protein>
<dbReference type="Proteomes" id="UP000318288">
    <property type="component" value="Unassembled WGS sequence"/>
</dbReference>
<name>A0A5C6EF70_9BACT</name>
<dbReference type="AlphaFoldDB" id="A0A5C6EF70"/>
<evidence type="ECO:0000313" key="1">
    <source>
        <dbReference type="EMBL" id="TWU46236.1"/>
    </source>
</evidence>
<proteinExistence type="predicted"/>
<accession>A0A5C6EF70</accession>
<organism evidence="1 2">
    <name type="scientific">Rubripirellula tenax</name>
    <dbReference type="NCBI Taxonomy" id="2528015"/>
    <lineage>
        <taxon>Bacteria</taxon>
        <taxon>Pseudomonadati</taxon>
        <taxon>Planctomycetota</taxon>
        <taxon>Planctomycetia</taxon>
        <taxon>Pirellulales</taxon>
        <taxon>Pirellulaceae</taxon>
        <taxon>Rubripirellula</taxon>
    </lineage>
</organism>
<keyword evidence="2" id="KW-1185">Reference proteome</keyword>
<comment type="caution">
    <text evidence="1">The sequence shown here is derived from an EMBL/GenBank/DDBJ whole genome shotgun (WGS) entry which is preliminary data.</text>
</comment>
<dbReference type="EMBL" id="SJPW01000008">
    <property type="protein sequence ID" value="TWU46236.1"/>
    <property type="molecule type" value="Genomic_DNA"/>
</dbReference>
<gene>
    <name evidence="1" type="ORF">Poly51_56320</name>
</gene>
<evidence type="ECO:0000313" key="2">
    <source>
        <dbReference type="Proteomes" id="UP000318288"/>
    </source>
</evidence>
<reference evidence="1 2" key="1">
    <citation type="submission" date="2019-02" db="EMBL/GenBank/DDBJ databases">
        <title>Deep-cultivation of Planctomycetes and their phenomic and genomic characterization uncovers novel biology.</title>
        <authorList>
            <person name="Wiegand S."/>
            <person name="Jogler M."/>
            <person name="Boedeker C."/>
            <person name="Pinto D."/>
            <person name="Vollmers J."/>
            <person name="Rivas-Marin E."/>
            <person name="Kohn T."/>
            <person name="Peeters S.H."/>
            <person name="Heuer A."/>
            <person name="Rast P."/>
            <person name="Oberbeckmann S."/>
            <person name="Bunk B."/>
            <person name="Jeske O."/>
            <person name="Meyerdierks A."/>
            <person name="Storesund J.E."/>
            <person name="Kallscheuer N."/>
            <person name="Luecker S."/>
            <person name="Lage O.M."/>
            <person name="Pohl T."/>
            <person name="Merkel B.J."/>
            <person name="Hornburger P."/>
            <person name="Mueller R.-W."/>
            <person name="Bruemmer F."/>
            <person name="Labrenz M."/>
            <person name="Spormann A.M."/>
            <person name="Op Den Camp H."/>
            <person name="Overmann J."/>
            <person name="Amann R."/>
            <person name="Jetten M.S.M."/>
            <person name="Mascher T."/>
            <person name="Medema M.H."/>
            <person name="Devos D.P."/>
            <person name="Kaster A.-K."/>
            <person name="Ovreas L."/>
            <person name="Rohde M."/>
            <person name="Galperin M.Y."/>
            <person name="Jogler C."/>
        </authorList>
    </citation>
    <scope>NUCLEOTIDE SEQUENCE [LARGE SCALE GENOMIC DNA]</scope>
    <source>
        <strain evidence="1 2">Poly51</strain>
    </source>
</reference>
<sequence length="80" mass="8859">MRRVDTHAVFAAEPSDRSPHCSPLPSQHMWPNEGDETLLLPNESLPSLQSFASSSSVGFIKIYARFPSLFPRKASNGLFV</sequence>